<evidence type="ECO:0000313" key="2">
    <source>
        <dbReference type="EMBL" id="PKY41824.1"/>
    </source>
</evidence>
<name>A0A2I1G5B2_9GLOM</name>
<accession>A0A2I1G5B2</accession>
<dbReference type="VEuPathDB" id="FungiDB:RhiirFUN_010328"/>
<feature type="region of interest" description="Disordered" evidence="1">
    <location>
        <begin position="1"/>
        <end position="23"/>
    </location>
</feature>
<reference evidence="2 3" key="1">
    <citation type="submission" date="2015-10" db="EMBL/GenBank/DDBJ databases">
        <title>Genome analyses suggest a sexual origin of heterokaryosis in a supposedly ancient asexual fungus.</title>
        <authorList>
            <person name="Ropars J."/>
            <person name="Sedzielewska K."/>
            <person name="Noel J."/>
            <person name="Charron P."/>
            <person name="Farinelli L."/>
            <person name="Marton T."/>
            <person name="Kruger M."/>
            <person name="Pelin A."/>
            <person name="Brachmann A."/>
            <person name="Corradi N."/>
        </authorList>
    </citation>
    <scope>NUCLEOTIDE SEQUENCE [LARGE SCALE GENOMIC DNA]</scope>
    <source>
        <strain evidence="2 3">A4</strain>
    </source>
</reference>
<sequence length="112" mass="12438">MAQLPQDYADNVETNNIQNKDDLVTEENDANTWTASDPMSLLPTEIYCGNSLDPATRSKIFQTEPRNRDISSTPLKNGNTGVICHVSPIDNALRIVYASKPSDETGESHENW</sequence>
<dbReference type="AlphaFoldDB" id="A0A2I1G5B2"/>
<dbReference type="Proteomes" id="UP000234323">
    <property type="component" value="Unassembled WGS sequence"/>
</dbReference>
<keyword evidence="3" id="KW-1185">Reference proteome</keyword>
<dbReference type="EMBL" id="LLXI01000168">
    <property type="protein sequence ID" value="PKY41824.1"/>
    <property type="molecule type" value="Genomic_DNA"/>
</dbReference>
<dbReference type="VEuPathDB" id="FungiDB:FUN_009676"/>
<evidence type="ECO:0000313" key="3">
    <source>
        <dbReference type="Proteomes" id="UP000234323"/>
    </source>
</evidence>
<organism evidence="2 3">
    <name type="scientific">Rhizophagus irregularis</name>
    <dbReference type="NCBI Taxonomy" id="588596"/>
    <lineage>
        <taxon>Eukaryota</taxon>
        <taxon>Fungi</taxon>
        <taxon>Fungi incertae sedis</taxon>
        <taxon>Mucoromycota</taxon>
        <taxon>Glomeromycotina</taxon>
        <taxon>Glomeromycetes</taxon>
        <taxon>Glomerales</taxon>
        <taxon>Glomeraceae</taxon>
        <taxon>Rhizophagus</taxon>
    </lineage>
</organism>
<evidence type="ECO:0000256" key="1">
    <source>
        <dbReference type="SAM" id="MobiDB-lite"/>
    </source>
</evidence>
<protein>
    <submittedName>
        <fullName evidence="2">Uncharacterized protein</fullName>
    </submittedName>
</protein>
<gene>
    <name evidence="2" type="ORF">RhiirA4_455492</name>
</gene>
<comment type="caution">
    <text evidence="2">The sequence shown here is derived from an EMBL/GenBank/DDBJ whole genome shotgun (WGS) entry which is preliminary data.</text>
</comment>
<proteinExistence type="predicted"/>